<evidence type="ECO:0000313" key="1">
    <source>
        <dbReference type="EMBL" id="KAH8704147.1"/>
    </source>
</evidence>
<dbReference type="Proteomes" id="UP001201262">
    <property type="component" value="Unassembled WGS sequence"/>
</dbReference>
<dbReference type="SUPFAM" id="SSF53335">
    <property type="entry name" value="S-adenosyl-L-methionine-dependent methyltransferases"/>
    <property type="match status" value="1"/>
</dbReference>
<evidence type="ECO:0000313" key="2">
    <source>
        <dbReference type="Proteomes" id="UP001201262"/>
    </source>
</evidence>
<sequence length="290" mass="33235">MNYHYDNGRRYHAYHSGAYWGPNDERAMDHTDLGHHLYTLMLHGELYLAPISKNPQKVLDVGTGTGIWAIDFADKHPSAKVIGTDLSPIQPNLVPPNVQFEIDDCCDDWLYSVDSFDFIHVRGLYGCVADWGKFYEQALRHLKPGGYIEQVEQSVVPKSEDGSTDGTIFEEWGKVSLEAGEAFGKTLKIVDEAKDRMIAAGFTDVVERRFKVPVGPWAKDRHLKELGRYNRLQWEEGIEGWTMMLLTNVLGWNRAEVELYLMKMRQGLRNPNIHAYQEHTVVWGRKPPED</sequence>
<dbReference type="GO" id="GO:0008168">
    <property type="term" value="F:methyltransferase activity"/>
    <property type="evidence" value="ECO:0007669"/>
    <property type="project" value="UniProtKB-KW"/>
</dbReference>
<proteinExistence type="predicted"/>
<keyword evidence="1" id="KW-0489">Methyltransferase</keyword>
<dbReference type="Gene3D" id="3.40.50.150">
    <property type="entry name" value="Vaccinia Virus protein VP39"/>
    <property type="match status" value="1"/>
</dbReference>
<comment type="caution">
    <text evidence="1">The sequence shown here is derived from an EMBL/GenBank/DDBJ whole genome shotgun (WGS) entry which is preliminary data.</text>
</comment>
<organism evidence="1 2">
    <name type="scientific">Talaromyces proteolyticus</name>
    <dbReference type="NCBI Taxonomy" id="1131652"/>
    <lineage>
        <taxon>Eukaryota</taxon>
        <taxon>Fungi</taxon>
        <taxon>Dikarya</taxon>
        <taxon>Ascomycota</taxon>
        <taxon>Pezizomycotina</taxon>
        <taxon>Eurotiomycetes</taxon>
        <taxon>Eurotiomycetidae</taxon>
        <taxon>Eurotiales</taxon>
        <taxon>Trichocomaceae</taxon>
        <taxon>Talaromyces</taxon>
        <taxon>Talaromyces sect. Bacilispori</taxon>
    </lineage>
</organism>
<protein>
    <submittedName>
        <fullName evidence="1">Methyltransferase</fullName>
    </submittedName>
</protein>
<dbReference type="PANTHER" id="PTHR43591:SF10">
    <property type="entry name" value="ABC TRANSMEMBRANE TYPE-1 DOMAIN-CONTAINING PROTEIN-RELATED"/>
    <property type="match status" value="1"/>
</dbReference>
<reference evidence="1" key="1">
    <citation type="submission" date="2021-12" db="EMBL/GenBank/DDBJ databases">
        <title>Convergent genome expansion in fungi linked to evolution of root-endophyte symbiosis.</title>
        <authorList>
            <consortium name="DOE Joint Genome Institute"/>
            <person name="Ke Y.-H."/>
            <person name="Bonito G."/>
            <person name="Liao H.-L."/>
            <person name="Looney B."/>
            <person name="Rojas-Flechas A."/>
            <person name="Nash J."/>
            <person name="Hameed K."/>
            <person name="Schadt C."/>
            <person name="Martin F."/>
            <person name="Crous P.W."/>
            <person name="Miettinen O."/>
            <person name="Magnuson J.K."/>
            <person name="Labbe J."/>
            <person name="Jacobson D."/>
            <person name="Doktycz M.J."/>
            <person name="Veneault-Fourrey C."/>
            <person name="Kuo A."/>
            <person name="Mondo S."/>
            <person name="Calhoun S."/>
            <person name="Riley R."/>
            <person name="Ohm R."/>
            <person name="LaButti K."/>
            <person name="Andreopoulos B."/>
            <person name="Pangilinan J."/>
            <person name="Nolan M."/>
            <person name="Tritt A."/>
            <person name="Clum A."/>
            <person name="Lipzen A."/>
            <person name="Daum C."/>
            <person name="Barry K."/>
            <person name="Grigoriev I.V."/>
            <person name="Vilgalys R."/>
        </authorList>
    </citation>
    <scope>NUCLEOTIDE SEQUENCE</scope>
    <source>
        <strain evidence="1">PMI_201</strain>
    </source>
</reference>
<dbReference type="GeneID" id="70250148"/>
<accession>A0AAD4Q2Y3</accession>
<keyword evidence="1" id="KW-0808">Transferase</keyword>
<dbReference type="InterPro" id="IPR029063">
    <property type="entry name" value="SAM-dependent_MTases_sf"/>
</dbReference>
<gene>
    <name evidence="1" type="ORF">BGW36DRAFT_423669</name>
</gene>
<dbReference type="RefSeq" id="XP_046077165.1">
    <property type="nucleotide sequence ID" value="XM_046219861.1"/>
</dbReference>
<dbReference type="CDD" id="cd02440">
    <property type="entry name" value="AdoMet_MTases"/>
    <property type="match status" value="1"/>
</dbReference>
<dbReference type="PANTHER" id="PTHR43591">
    <property type="entry name" value="METHYLTRANSFERASE"/>
    <property type="match status" value="1"/>
</dbReference>
<dbReference type="Pfam" id="PF13489">
    <property type="entry name" value="Methyltransf_23"/>
    <property type="match status" value="1"/>
</dbReference>
<keyword evidence="2" id="KW-1185">Reference proteome</keyword>
<dbReference type="EMBL" id="JAJTJA010000002">
    <property type="protein sequence ID" value="KAH8704147.1"/>
    <property type="molecule type" value="Genomic_DNA"/>
</dbReference>
<dbReference type="AlphaFoldDB" id="A0AAD4Q2Y3"/>
<dbReference type="GO" id="GO:0032259">
    <property type="term" value="P:methylation"/>
    <property type="evidence" value="ECO:0007669"/>
    <property type="project" value="UniProtKB-KW"/>
</dbReference>
<name>A0AAD4Q2Y3_9EURO</name>